<dbReference type="PANTHER" id="PTHR44215">
    <property type="entry name" value="WD REPEAT-CONTAINING PROTEIN 75"/>
    <property type="match status" value="1"/>
</dbReference>
<accession>A0A0P1B5F9</accession>
<dbReference type="GO" id="GO:0045943">
    <property type="term" value="P:positive regulation of transcription by RNA polymerase I"/>
    <property type="evidence" value="ECO:0007669"/>
    <property type="project" value="InterPro"/>
</dbReference>
<dbReference type="RefSeq" id="XP_024586038.1">
    <property type="nucleotide sequence ID" value="XM_024720883.1"/>
</dbReference>
<keyword evidence="2" id="KW-0690">Ribosome biogenesis</keyword>
<evidence type="ECO:0000256" key="1">
    <source>
        <dbReference type="ARBA" id="ARBA00004604"/>
    </source>
</evidence>
<dbReference type="InterPro" id="IPR053826">
    <property type="entry name" value="WDR75"/>
</dbReference>
<dbReference type="GO" id="GO:2000234">
    <property type="term" value="P:positive regulation of rRNA processing"/>
    <property type="evidence" value="ECO:0007669"/>
    <property type="project" value="TreeGrafter"/>
</dbReference>
<dbReference type="PANTHER" id="PTHR44215:SF1">
    <property type="entry name" value="WD REPEAT-CONTAINING PROTEIN 75"/>
    <property type="match status" value="1"/>
</dbReference>
<dbReference type="Proteomes" id="UP000054928">
    <property type="component" value="Unassembled WGS sequence"/>
</dbReference>
<feature type="domain" description="WD repeat-containing protein 75 second beta-propeller" evidence="10">
    <location>
        <begin position="360"/>
        <end position="656"/>
    </location>
</feature>
<keyword evidence="3" id="KW-0698">rRNA processing</keyword>
<keyword evidence="5" id="KW-0677">Repeat</keyword>
<feature type="repeat" description="WD" evidence="8">
    <location>
        <begin position="258"/>
        <end position="299"/>
    </location>
</feature>
<dbReference type="GO" id="GO:0006364">
    <property type="term" value="P:rRNA processing"/>
    <property type="evidence" value="ECO:0007669"/>
    <property type="project" value="UniProtKB-KW"/>
</dbReference>
<dbReference type="Pfam" id="PF23869">
    <property type="entry name" value="Beta-prop_WDR75_1st"/>
    <property type="match status" value="1"/>
</dbReference>
<evidence type="ECO:0000313" key="11">
    <source>
        <dbReference type="EMBL" id="CEG49669.1"/>
    </source>
</evidence>
<dbReference type="InterPro" id="IPR057644">
    <property type="entry name" value="Beta-prop_WDR75_2nd"/>
</dbReference>
<dbReference type="GeneID" id="36402476"/>
<keyword evidence="12" id="KW-1185">Reference proteome</keyword>
<dbReference type="InterPro" id="IPR015943">
    <property type="entry name" value="WD40/YVTN_repeat-like_dom_sf"/>
</dbReference>
<protein>
    <submittedName>
        <fullName evidence="11">WD40 repeat protein</fullName>
    </submittedName>
</protein>
<sequence length="839" mass="94060">MTDHDVELELLTPPPQAIPTSNRIRIASINLLYSSDGRYIFQRQAHVVRVLHAPTGRVLHECVRTDKKNVVCALALHPYNALQLLAAYDDGMILVWDFIEHKVLVELNAKDPIRWMASSRTCPSQLLLVTQSDPTTWNLVEFSLKKKKRGRLLLQNNKQKFHAAALQSYVTSQDKQTEPGDFVVLAANKKLVTLWFTHQPGTQDSSTRVYTIQKLTHYCAVSCVAISPTKREFSIGDQIGQIFRHFTQTISREDGAKMHWHSHAVHCIQYSSDGQFLLSGGEECVLVSWHLETGRRAYLPRLPAAVETIAPRPDGGVYAVSLADNVLFQYNPVTREQEWEARGLARAGNSAASSIPTRQLVIDPLTKSLVLNGSSGAGILQFFEPFADRVLQTLLLSERNQVTRTEDEVLPIFRALYSCFSSNGKDLVTLHAPTTAQYGDESALRFWTRRVDGTFFVNTAIDAPHGRARVTSMAYTPSSFYDCVVSGDEKGDFKVWNKTKIEAGGTAWHCQAVVRYRDEPITALAFARDGSLLAVAYGNKLTLWDITTHALRRVIPSADGNTIKQIVFLGTSSPYVVIVTTNQVQVWNLLSLTMLWRYTVPKGTVVAEEVMYERFLVWLPVDKKTVILVFDAQTSVPTCIRVVDLGSKVWSAGFHPPTMDIILIDNKMGVWRLDGPKAKSLNARLRKQAHIAAVAARDATKYGEQDIKMLSAIYKAASNNVAKKKMLDSVKVNGSASSHLFDAPAHVLPSMTALYQSFMDTMLPKSHQAVNSNESQKKKNKRRNKEQEHATIDVQVGGNEVQRKRTKLQVEKELANTELRQQTYSKLLETFRKTKARRV</sequence>
<dbReference type="PROSITE" id="PS50082">
    <property type="entry name" value="WD_REPEATS_2"/>
    <property type="match status" value="1"/>
</dbReference>
<evidence type="ECO:0000256" key="2">
    <source>
        <dbReference type="ARBA" id="ARBA00022517"/>
    </source>
</evidence>
<dbReference type="GO" id="GO:0003723">
    <property type="term" value="F:RNA binding"/>
    <property type="evidence" value="ECO:0007669"/>
    <property type="project" value="InterPro"/>
</dbReference>
<evidence type="ECO:0000256" key="6">
    <source>
        <dbReference type="ARBA" id="ARBA00023163"/>
    </source>
</evidence>
<organism evidence="11 12">
    <name type="scientific">Plasmopara halstedii</name>
    <name type="common">Downy mildew of sunflower</name>
    <dbReference type="NCBI Taxonomy" id="4781"/>
    <lineage>
        <taxon>Eukaryota</taxon>
        <taxon>Sar</taxon>
        <taxon>Stramenopiles</taxon>
        <taxon>Oomycota</taxon>
        <taxon>Peronosporomycetes</taxon>
        <taxon>Peronosporales</taxon>
        <taxon>Peronosporaceae</taxon>
        <taxon>Plasmopara</taxon>
    </lineage>
</organism>
<keyword evidence="7" id="KW-0539">Nucleus</keyword>
<evidence type="ECO:0000256" key="3">
    <source>
        <dbReference type="ARBA" id="ARBA00022552"/>
    </source>
</evidence>
<proteinExistence type="predicted"/>
<evidence type="ECO:0000313" key="12">
    <source>
        <dbReference type="Proteomes" id="UP000054928"/>
    </source>
</evidence>
<evidence type="ECO:0000256" key="9">
    <source>
        <dbReference type="SAM" id="MobiDB-lite"/>
    </source>
</evidence>
<dbReference type="InterPro" id="IPR001680">
    <property type="entry name" value="WD40_rpt"/>
</dbReference>
<keyword evidence="6" id="KW-0804">Transcription</keyword>
<dbReference type="EMBL" id="CCYD01003090">
    <property type="protein sequence ID" value="CEG49669.1"/>
    <property type="molecule type" value="Genomic_DNA"/>
</dbReference>
<dbReference type="AlphaFoldDB" id="A0A0P1B5F9"/>
<reference evidence="12" key="1">
    <citation type="submission" date="2014-09" db="EMBL/GenBank/DDBJ databases">
        <authorList>
            <person name="Sharma Rahul"/>
            <person name="Thines Marco"/>
        </authorList>
    </citation>
    <scope>NUCLEOTIDE SEQUENCE [LARGE SCALE GENOMIC DNA]</scope>
</reference>
<dbReference type="SUPFAM" id="SSF101908">
    <property type="entry name" value="Putative isomerase YbhE"/>
    <property type="match status" value="1"/>
</dbReference>
<dbReference type="GO" id="GO:0032040">
    <property type="term" value="C:small-subunit processome"/>
    <property type="evidence" value="ECO:0007669"/>
    <property type="project" value="InterPro"/>
</dbReference>
<dbReference type="Gene3D" id="2.130.10.10">
    <property type="entry name" value="YVTN repeat-like/Quinoprotein amine dehydrogenase"/>
    <property type="match status" value="3"/>
</dbReference>
<dbReference type="OrthoDB" id="4096at2759"/>
<dbReference type="STRING" id="4781.A0A0P1B5F9"/>
<dbReference type="Pfam" id="PF23769">
    <property type="entry name" value="Beta-prop_WDR75_2nd"/>
    <property type="match status" value="1"/>
</dbReference>
<evidence type="ECO:0000256" key="7">
    <source>
        <dbReference type="ARBA" id="ARBA00023242"/>
    </source>
</evidence>
<dbReference type="SUPFAM" id="SSF50978">
    <property type="entry name" value="WD40 repeat-like"/>
    <property type="match status" value="1"/>
</dbReference>
<evidence type="ECO:0000256" key="5">
    <source>
        <dbReference type="ARBA" id="ARBA00022737"/>
    </source>
</evidence>
<feature type="region of interest" description="Disordered" evidence="9">
    <location>
        <begin position="767"/>
        <end position="799"/>
    </location>
</feature>
<comment type="subcellular location">
    <subcellularLocation>
        <location evidence="1">Nucleus</location>
        <location evidence="1">Nucleolus</location>
    </subcellularLocation>
</comment>
<evidence type="ECO:0000259" key="10">
    <source>
        <dbReference type="Pfam" id="PF23769"/>
    </source>
</evidence>
<dbReference type="InterPro" id="IPR036322">
    <property type="entry name" value="WD40_repeat_dom_sf"/>
</dbReference>
<dbReference type="SMART" id="SM00320">
    <property type="entry name" value="WD40"/>
    <property type="match status" value="6"/>
</dbReference>
<dbReference type="OMA" id="WILNTRI"/>
<name>A0A0P1B5F9_PLAHL</name>
<evidence type="ECO:0000256" key="8">
    <source>
        <dbReference type="PROSITE-ProRule" id="PRU00221"/>
    </source>
</evidence>
<evidence type="ECO:0000256" key="4">
    <source>
        <dbReference type="ARBA" id="ARBA00022574"/>
    </source>
</evidence>
<keyword evidence="4 8" id="KW-0853">WD repeat</keyword>